<feature type="compositionally biased region" description="Basic and acidic residues" evidence="1">
    <location>
        <begin position="256"/>
        <end position="269"/>
    </location>
</feature>
<evidence type="ECO:0000256" key="1">
    <source>
        <dbReference type="SAM" id="MobiDB-lite"/>
    </source>
</evidence>
<dbReference type="Proteomes" id="UP001225356">
    <property type="component" value="Unassembled WGS sequence"/>
</dbReference>
<evidence type="ECO:0000313" key="3">
    <source>
        <dbReference type="Proteomes" id="UP001225356"/>
    </source>
</evidence>
<organism evidence="2 3">
    <name type="scientific">Streptosporangium lutulentum</name>
    <dbReference type="NCBI Taxonomy" id="1461250"/>
    <lineage>
        <taxon>Bacteria</taxon>
        <taxon>Bacillati</taxon>
        <taxon>Actinomycetota</taxon>
        <taxon>Actinomycetes</taxon>
        <taxon>Streptosporangiales</taxon>
        <taxon>Streptosporangiaceae</taxon>
        <taxon>Streptosporangium</taxon>
    </lineage>
</organism>
<sequence length="269" mass="30613">MDHEGREHARRWLAEQGVTQIGEGVWIDEESADERLTANEVAHAWTGAVLEDPDLDAAGRLRLALGLLDLLDDYWVTCEIRFAFADAQDPVRAELLWDAYRRRLEAPEQAEPITYSLWVDWFEDRATVEVAFAEVLGNDVEELQARDRLHEMVRDPLFRRAKRVLEISGPVPWPIKHPVYQAGVALPDLHLALFKGLLSSYHDVYGDLEPHAAHALLQRLDLPEDTEHLVRLRTVLEAGHSNHYLTPDAWPTAENDTSKRAHGCDQGRS</sequence>
<evidence type="ECO:0000313" key="2">
    <source>
        <dbReference type="EMBL" id="MDP9841476.1"/>
    </source>
</evidence>
<accession>A0ABT9Q520</accession>
<reference evidence="2 3" key="1">
    <citation type="submission" date="2023-07" db="EMBL/GenBank/DDBJ databases">
        <title>Sequencing the genomes of 1000 actinobacteria strains.</title>
        <authorList>
            <person name="Klenk H.-P."/>
        </authorList>
    </citation>
    <scope>NUCLEOTIDE SEQUENCE [LARGE SCALE GENOMIC DNA]</scope>
    <source>
        <strain evidence="2 3">DSM 46740</strain>
    </source>
</reference>
<protein>
    <submittedName>
        <fullName evidence="2">Uncharacterized protein</fullName>
    </submittedName>
</protein>
<dbReference type="RefSeq" id="WP_307554837.1">
    <property type="nucleotide sequence ID" value="NZ_JAUSQU010000001.1"/>
</dbReference>
<name>A0ABT9Q520_9ACTN</name>
<feature type="region of interest" description="Disordered" evidence="1">
    <location>
        <begin position="247"/>
        <end position="269"/>
    </location>
</feature>
<comment type="caution">
    <text evidence="2">The sequence shown here is derived from an EMBL/GenBank/DDBJ whole genome shotgun (WGS) entry which is preliminary data.</text>
</comment>
<keyword evidence="3" id="KW-1185">Reference proteome</keyword>
<gene>
    <name evidence="2" type="ORF">J2853_000687</name>
</gene>
<proteinExistence type="predicted"/>
<dbReference type="EMBL" id="JAUSQU010000001">
    <property type="protein sequence ID" value="MDP9841476.1"/>
    <property type="molecule type" value="Genomic_DNA"/>
</dbReference>